<comment type="caution">
    <text evidence="2">The sequence shown here is derived from an EMBL/GenBank/DDBJ whole genome shotgun (WGS) entry which is preliminary data.</text>
</comment>
<reference evidence="2 3" key="1">
    <citation type="submission" date="2018-06" db="EMBL/GenBank/DDBJ databases">
        <title>Genomic Encyclopedia of Type Strains, Phase IV (KMG-IV): sequencing the most valuable type-strain genomes for metagenomic binning, comparative biology and taxonomic classification.</title>
        <authorList>
            <person name="Goeker M."/>
        </authorList>
    </citation>
    <scope>NUCLEOTIDE SEQUENCE [LARGE SCALE GENOMIC DNA]</scope>
    <source>
        <strain evidence="2 3">DSM 45521</strain>
    </source>
</reference>
<organism evidence="2 3">
    <name type="scientific">Williamsia limnetica</name>
    <dbReference type="NCBI Taxonomy" id="882452"/>
    <lineage>
        <taxon>Bacteria</taxon>
        <taxon>Bacillati</taxon>
        <taxon>Actinomycetota</taxon>
        <taxon>Actinomycetes</taxon>
        <taxon>Mycobacteriales</taxon>
        <taxon>Nocardiaceae</taxon>
        <taxon>Williamsia</taxon>
    </lineage>
</organism>
<keyword evidence="1" id="KW-0472">Membrane</keyword>
<dbReference type="EMBL" id="QJSP01000013">
    <property type="protein sequence ID" value="PYE14293.1"/>
    <property type="molecule type" value="Genomic_DNA"/>
</dbReference>
<evidence type="ECO:0000313" key="3">
    <source>
        <dbReference type="Proteomes" id="UP000247591"/>
    </source>
</evidence>
<gene>
    <name evidence="2" type="ORF">DFR67_11387</name>
</gene>
<proteinExistence type="predicted"/>
<keyword evidence="1" id="KW-0812">Transmembrane</keyword>
<name>A0A318RHB3_WILLI</name>
<dbReference type="Proteomes" id="UP000247591">
    <property type="component" value="Unassembled WGS sequence"/>
</dbReference>
<protein>
    <recommendedName>
        <fullName evidence="4">DUF5313 domain-containing protein</fullName>
    </recommendedName>
</protein>
<keyword evidence="1" id="KW-1133">Transmembrane helix</keyword>
<feature type="transmembrane region" description="Helical" evidence="1">
    <location>
        <begin position="42"/>
        <end position="61"/>
    </location>
</feature>
<evidence type="ECO:0008006" key="4">
    <source>
        <dbReference type="Google" id="ProtNLM"/>
    </source>
</evidence>
<dbReference type="AlphaFoldDB" id="A0A318RHB3"/>
<sequence>MSTKDTPNPLQVVKYLLGRPLPESMRDWVVRDVTGPGSRRRYIIRGVLPFVPILLAFALLVPGPFVYRIGMIALLLIPLVYFEIALMSIYRRHLLTSNGLDGSLIDVKRQARREVTRSEYEANYPRNPD</sequence>
<feature type="transmembrane region" description="Helical" evidence="1">
    <location>
        <begin position="67"/>
        <end position="90"/>
    </location>
</feature>
<dbReference type="RefSeq" id="WP_110471467.1">
    <property type="nucleotide sequence ID" value="NZ_QJSP01000013.1"/>
</dbReference>
<evidence type="ECO:0000313" key="2">
    <source>
        <dbReference type="EMBL" id="PYE14293.1"/>
    </source>
</evidence>
<dbReference type="InterPro" id="IPR035197">
    <property type="entry name" value="DUF5313"/>
</dbReference>
<evidence type="ECO:0000256" key="1">
    <source>
        <dbReference type="SAM" id="Phobius"/>
    </source>
</evidence>
<keyword evidence="3" id="KW-1185">Reference proteome</keyword>
<accession>A0A318RHB3</accession>
<dbReference type="Pfam" id="PF17240">
    <property type="entry name" value="DUF5313"/>
    <property type="match status" value="1"/>
</dbReference>
<dbReference type="OrthoDB" id="5195204at2"/>